<gene>
    <name evidence="10" type="ORF">Ari01nite_43020</name>
</gene>
<dbReference type="PANTHER" id="PTHR42718:SF46">
    <property type="entry name" value="BLR6921 PROTEIN"/>
    <property type="match status" value="1"/>
</dbReference>
<comment type="subcellular location">
    <subcellularLocation>
        <location evidence="1">Cell membrane</location>
        <topology evidence="1">Multi-pass membrane protein</topology>
    </subcellularLocation>
</comment>
<feature type="transmembrane region" description="Helical" evidence="8">
    <location>
        <begin position="106"/>
        <end position="127"/>
    </location>
</feature>
<keyword evidence="2" id="KW-0813">Transport</keyword>
<feature type="transmembrane region" description="Helical" evidence="8">
    <location>
        <begin position="403"/>
        <end position="421"/>
    </location>
</feature>
<feature type="transmembrane region" description="Helical" evidence="8">
    <location>
        <begin position="164"/>
        <end position="186"/>
    </location>
</feature>
<evidence type="ECO:0000259" key="9">
    <source>
        <dbReference type="PROSITE" id="PS50850"/>
    </source>
</evidence>
<evidence type="ECO:0000313" key="11">
    <source>
        <dbReference type="Proteomes" id="UP000636960"/>
    </source>
</evidence>
<feature type="region of interest" description="Disordered" evidence="7">
    <location>
        <begin position="470"/>
        <end position="492"/>
    </location>
</feature>
<dbReference type="Gene3D" id="1.20.1720.10">
    <property type="entry name" value="Multidrug resistance protein D"/>
    <property type="match status" value="1"/>
</dbReference>
<proteinExistence type="predicted"/>
<dbReference type="InterPro" id="IPR020846">
    <property type="entry name" value="MFS_dom"/>
</dbReference>
<evidence type="ECO:0000256" key="8">
    <source>
        <dbReference type="SAM" id="Phobius"/>
    </source>
</evidence>
<evidence type="ECO:0000256" key="2">
    <source>
        <dbReference type="ARBA" id="ARBA00022448"/>
    </source>
</evidence>
<dbReference type="GO" id="GO:0005886">
    <property type="term" value="C:plasma membrane"/>
    <property type="evidence" value="ECO:0007669"/>
    <property type="project" value="UniProtKB-SubCell"/>
</dbReference>
<keyword evidence="5 8" id="KW-1133">Transmembrane helix</keyword>
<keyword evidence="4 8" id="KW-0812">Transmembrane</keyword>
<dbReference type="PRINTS" id="PR01036">
    <property type="entry name" value="TCRTETB"/>
</dbReference>
<feature type="transmembrane region" description="Helical" evidence="8">
    <location>
        <begin position="363"/>
        <end position="383"/>
    </location>
</feature>
<dbReference type="InterPro" id="IPR036259">
    <property type="entry name" value="MFS_trans_sf"/>
</dbReference>
<evidence type="ECO:0000313" key="10">
    <source>
        <dbReference type="EMBL" id="GIE96837.1"/>
    </source>
</evidence>
<keyword evidence="11" id="KW-1185">Reference proteome</keyword>
<dbReference type="GO" id="GO:0022857">
    <property type="term" value="F:transmembrane transporter activity"/>
    <property type="evidence" value="ECO:0007669"/>
    <property type="project" value="InterPro"/>
</dbReference>
<dbReference type="SUPFAM" id="SSF103473">
    <property type="entry name" value="MFS general substrate transporter"/>
    <property type="match status" value="1"/>
</dbReference>
<dbReference type="PROSITE" id="PS50850">
    <property type="entry name" value="MFS"/>
    <property type="match status" value="1"/>
</dbReference>
<organism evidence="10 11">
    <name type="scientific">Paractinoplanes rishiriensis</name>
    <dbReference type="NCBI Taxonomy" id="1050105"/>
    <lineage>
        <taxon>Bacteria</taxon>
        <taxon>Bacillati</taxon>
        <taxon>Actinomycetota</taxon>
        <taxon>Actinomycetes</taxon>
        <taxon>Micromonosporales</taxon>
        <taxon>Micromonosporaceae</taxon>
        <taxon>Paractinoplanes</taxon>
    </lineage>
</organism>
<evidence type="ECO:0000256" key="3">
    <source>
        <dbReference type="ARBA" id="ARBA00022475"/>
    </source>
</evidence>
<feature type="transmembrane region" description="Helical" evidence="8">
    <location>
        <begin position="46"/>
        <end position="65"/>
    </location>
</feature>
<evidence type="ECO:0000256" key="1">
    <source>
        <dbReference type="ARBA" id="ARBA00004651"/>
    </source>
</evidence>
<dbReference type="Gene3D" id="1.20.1250.20">
    <property type="entry name" value="MFS general substrate transporter like domains"/>
    <property type="match status" value="1"/>
</dbReference>
<feature type="domain" description="Major facilitator superfamily (MFS) profile" evidence="9">
    <location>
        <begin position="11"/>
        <end position="464"/>
    </location>
</feature>
<evidence type="ECO:0000256" key="7">
    <source>
        <dbReference type="SAM" id="MobiDB-lite"/>
    </source>
</evidence>
<dbReference type="EMBL" id="BOMV01000051">
    <property type="protein sequence ID" value="GIE96837.1"/>
    <property type="molecule type" value="Genomic_DNA"/>
</dbReference>
<evidence type="ECO:0000256" key="5">
    <source>
        <dbReference type="ARBA" id="ARBA00022989"/>
    </source>
</evidence>
<feature type="transmembrane region" description="Helical" evidence="8">
    <location>
        <begin position="139"/>
        <end position="158"/>
    </location>
</feature>
<reference evidence="10" key="1">
    <citation type="submission" date="2021-01" db="EMBL/GenBank/DDBJ databases">
        <title>Whole genome shotgun sequence of Actinoplanes rishiriensis NBRC 108556.</title>
        <authorList>
            <person name="Komaki H."/>
            <person name="Tamura T."/>
        </authorList>
    </citation>
    <scope>NUCLEOTIDE SEQUENCE</scope>
    <source>
        <strain evidence="10">NBRC 108556</strain>
    </source>
</reference>
<feature type="transmembrane region" description="Helical" evidence="8">
    <location>
        <begin position="265"/>
        <end position="289"/>
    </location>
</feature>
<feature type="transmembrane region" description="Helical" evidence="8">
    <location>
        <begin position="295"/>
        <end position="319"/>
    </location>
</feature>
<feature type="transmembrane region" description="Helical" evidence="8">
    <location>
        <begin position="441"/>
        <end position="460"/>
    </location>
</feature>
<dbReference type="Proteomes" id="UP000636960">
    <property type="component" value="Unassembled WGS sequence"/>
</dbReference>
<feature type="transmembrane region" description="Helical" evidence="8">
    <location>
        <begin position="331"/>
        <end position="351"/>
    </location>
</feature>
<name>A0A919K0W1_9ACTN</name>
<comment type="caution">
    <text evidence="10">The sequence shown here is derived from an EMBL/GenBank/DDBJ whole genome shotgun (WGS) entry which is preliminary data.</text>
</comment>
<dbReference type="AlphaFoldDB" id="A0A919K0W1"/>
<keyword evidence="3" id="KW-1003">Cell membrane</keyword>
<dbReference type="PANTHER" id="PTHR42718">
    <property type="entry name" value="MAJOR FACILITATOR SUPERFAMILY MULTIDRUG TRANSPORTER MFSC"/>
    <property type="match status" value="1"/>
</dbReference>
<protein>
    <submittedName>
        <fullName evidence="10">MFS transporter</fullName>
    </submittedName>
</protein>
<accession>A0A919K0W1</accession>
<evidence type="ECO:0000256" key="4">
    <source>
        <dbReference type="ARBA" id="ARBA00022692"/>
    </source>
</evidence>
<evidence type="ECO:0000256" key="6">
    <source>
        <dbReference type="ARBA" id="ARBA00023136"/>
    </source>
</evidence>
<feature type="transmembrane region" description="Helical" evidence="8">
    <location>
        <begin position="77"/>
        <end position="100"/>
    </location>
</feature>
<keyword evidence="6 8" id="KW-0472">Membrane</keyword>
<sequence length="492" mass="50103">MNRTVDRRAAALATLCAMSLMIVLDSTVVAVAVPDIQRELGFSPAGVAWVVNAYLVAFAGLLLLAGRLGDLVGSWRVFLAGLALFTAASALCGLAPTAGLLVAGRFLQGAGGALAAAVVLGMIVRLYPEPAAQARAMGIYSFTQAGGAAVGFVAGGILTDALGWPAIFLVNVPIGIVVWLVGRRLLPRETGLGLRAGLDVPGALLITAGLSLGVFAIVRTGESGAAAAAYPGIGGLLLVLCFLIRQRYATRPLIPLRLLGRRWLLIANAAVLLVFATGMGFQFVNALFVQRVMGYGALGTGLAFLPTPIVIGLVSLFVAPRLTGRYGARPVLIGGLVTLLAGLLLLVRLPTATSYVADMLPPLIVMGLGVGVTIPAIIMLAMAGAKPVDTGMVSGFSNTAQQAGGALGLSVLAVVAAGHTADRLEAGAVAVDALRAGYTRSFLLAAVFVGVALLITVFFLRRAPSTSDDVATPAAGSELAPECHAATRQGAP</sequence>
<feature type="transmembrane region" description="Helical" evidence="8">
    <location>
        <begin position="224"/>
        <end position="244"/>
    </location>
</feature>
<feature type="transmembrane region" description="Helical" evidence="8">
    <location>
        <begin position="198"/>
        <end position="218"/>
    </location>
</feature>
<dbReference type="CDD" id="cd17321">
    <property type="entry name" value="MFS_MMR_MDR_like"/>
    <property type="match status" value="1"/>
</dbReference>
<dbReference type="Pfam" id="PF07690">
    <property type="entry name" value="MFS_1"/>
    <property type="match status" value="1"/>
</dbReference>
<dbReference type="RefSeq" id="WP_239162894.1">
    <property type="nucleotide sequence ID" value="NZ_BOMV01000051.1"/>
</dbReference>
<dbReference type="InterPro" id="IPR011701">
    <property type="entry name" value="MFS"/>
</dbReference>